<dbReference type="AlphaFoldDB" id="A0A718VXC1"/>
<sequence length="913" mass="103449">MKIEVAVDATATTKEKGDLLENLSSKLLSAQSYSVIKEIRLTAVELDLLCKNQINGKEIYVECKAYRGNIDANILKNLLGTLHLKEYSEAWLISTGEFGKEARGFIEEWKKKPIAQASKLSFFGPDQLIEALISSGIIKRTPEDKAVDFLGSVNLLGQWILLVTKFGNFWAASVLSGGIPSGVICYYASNNELVEDDALLAKIADTDSSFNNLPFDVPAKFKHYKVDVTTTPFTDVVEVQTGQSWSDYRPARPEDFVGRVKDINNIFDFFKNIKEGITNTRVFAITGNSGMGKSSLIAKLREKANNLHNKNKYFVFPVDVRAATGPEYIYSSVLTALKLAQKNGFGDPHINLIVTNVSSPLSSDSIKYYLESLIKKKQIICVIFDQFEELYSKQELYEVFERARELLLNAAALQLNFCLGFAWKTDSTTHSEHPAYFFWHQLSDYRITRKLSPFTDIESGVAISIFEKEINQKLHMDLKHNLIVSSQGYPWLLKKLCIHLYEKIENGVAQKDLLENKLDVSSLFKEDMDELSPAENTCLKLIAQRAPADWFEVIDISGPATLESLINKRFVIRSGDRLNIYWDIFREYILTSTVPVIALRYLPSTEFSSIYKVAKHLNHTEKFLVQDLVDKTKLSEGTVQNIGTDLINFGVAVREAGYYSLSTDVVKCDEMAVLRLIRDKFNRHSLTLALKEKAAVMTLSSLIDMLKHIYPNNNYADKTWRTYTVRLCRWLELCGFIVQSGNGWLYRDIGDVVFDASDTKRRRLKSGVFTAPSSPDVVLQTLHWLVDKGSLLKSEDKPKGYRNALTVLNRFELISIVEDNYIINLEKLEKYSSYEEAIWISASAEATMLEALRIVSRNPNITGVELGSYIADKFSMEWTQSSMLRNGSSIKKWVTWVNDVKNNAYGKNIKDVS</sequence>
<dbReference type="EMBL" id="DAAPLT010000004">
    <property type="protein sequence ID" value="HAD6715428.1"/>
    <property type="molecule type" value="Genomic_DNA"/>
</dbReference>
<organism evidence="3">
    <name type="scientific">Salmonella typhimurium (strain SL1344)</name>
    <dbReference type="NCBI Taxonomy" id="216597"/>
    <lineage>
        <taxon>Bacteria</taxon>
        <taxon>Pseudomonadati</taxon>
        <taxon>Pseudomonadota</taxon>
        <taxon>Gammaproteobacteria</taxon>
        <taxon>Enterobacterales</taxon>
        <taxon>Enterobacteriaceae</taxon>
        <taxon>Salmonella</taxon>
    </lineage>
</organism>
<dbReference type="GO" id="GO:0009307">
    <property type="term" value="P:DNA restriction-modification system"/>
    <property type="evidence" value="ECO:0007669"/>
    <property type="project" value="InterPro"/>
</dbReference>
<evidence type="ECO:0000313" key="3">
    <source>
        <dbReference type="EMBL" id="HAD6715428.1"/>
    </source>
</evidence>
<accession>A0A718VXC1</accession>
<reference evidence="3" key="1">
    <citation type="journal article" date="2018" name="Genome Biol.">
        <title>SKESA: strategic k-mer extension for scrupulous assemblies.</title>
        <authorList>
            <person name="Souvorov A."/>
            <person name="Agarwala R."/>
            <person name="Lipman D.J."/>
        </authorList>
    </citation>
    <scope>NUCLEOTIDE SEQUENCE</scope>
    <source>
        <strain evidence="3">SL1344</strain>
    </source>
</reference>
<keyword evidence="3" id="KW-0540">Nuclease</keyword>
<dbReference type="InterPro" id="IPR027417">
    <property type="entry name" value="P-loop_NTPase"/>
</dbReference>
<feature type="domain" description="Restriction endonuclease type IV Mrr" evidence="1">
    <location>
        <begin position="19"/>
        <end position="108"/>
    </location>
</feature>
<dbReference type="Gene3D" id="3.40.50.300">
    <property type="entry name" value="P-loop containing nucleotide triphosphate hydrolases"/>
    <property type="match status" value="1"/>
</dbReference>
<dbReference type="Pfam" id="PF04471">
    <property type="entry name" value="Mrr_cat"/>
    <property type="match status" value="1"/>
</dbReference>
<keyword evidence="3" id="KW-0378">Hydrolase</keyword>
<reference evidence="3" key="2">
    <citation type="submission" date="2019-01" db="EMBL/GenBank/DDBJ databases">
        <authorList>
            <consortium name="NCBI Pathogen Detection Project"/>
        </authorList>
    </citation>
    <scope>NUCLEOTIDE SEQUENCE</scope>
    <source>
        <strain evidence="3">SL1344</strain>
    </source>
</reference>
<evidence type="ECO:0000259" key="2">
    <source>
        <dbReference type="Pfam" id="PF13401"/>
    </source>
</evidence>
<evidence type="ECO:0000259" key="1">
    <source>
        <dbReference type="Pfam" id="PF04471"/>
    </source>
</evidence>
<name>A0A718VXC1_SALTS</name>
<dbReference type="InterPro" id="IPR011335">
    <property type="entry name" value="Restrct_endonuc-II-like"/>
</dbReference>
<dbReference type="Pfam" id="PF13401">
    <property type="entry name" value="AAA_22"/>
    <property type="match status" value="1"/>
</dbReference>
<dbReference type="SUPFAM" id="SSF52540">
    <property type="entry name" value="P-loop containing nucleoside triphosphate hydrolases"/>
    <property type="match status" value="1"/>
</dbReference>
<dbReference type="GO" id="GO:0003677">
    <property type="term" value="F:DNA binding"/>
    <property type="evidence" value="ECO:0007669"/>
    <property type="project" value="InterPro"/>
</dbReference>
<gene>
    <name evidence="3" type="ORF">G1X19_07120</name>
</gene>
<feature type="domain" description="ORC1/DEAH AAA+ ATPase" evidence="2">
    <location>
        <begin position="280"/>
        <end position="406"/>
    </location>
</feature>
<protein>
    <submittedName>
        <fullName evidence="3">Restriction endonuclease</fullName>
    </submittedName>
</protein>
<dbReference type="InterPro" id="IPR049945">
    <property type="entry name" value="AAA_22"/>
</dbReference>
<dbReference type="GO" id="GO:0004519">
    <property type="term" value="F:endonuclease activity"/>
    <property type="evidence" value="ECO:0007669"/>
    <property type="project" value="UniProtKB-KW"/>
</dbReference>
<proteinExistence type="predicted"/>
<comment type="caution">
    <text evidence="3">The sequence shown here is derived from an EMBL/GenBank/DDBJ whole genome shotgun (WGS) entry which is preliminary data.</text>
</comment>
<dbReference type="SUPFAM" id="SSF52980">
    <property type="entry name" value="Restriction endonuclease-like"/>
    <property type="match status" value="1"/>
</dbReference>
<keyword evidence="3" id="KW-0255">Endonuclease</keyword>
<dbReference type="InterPro" id="IPR007560">
    <property type="entry name" value="Restrct_endonuc_IV_Mrr"/>
</dbReference>
<dbReference type="GO" id="GO:0016887">
    <property type="term" value="F:ATP hydrolysis activity"/>
    <property type="evidence" value="ECO:0007669"/>
    <property type="project" value="InterPro"/>
</dbReference>